<gene>
    <name evidence="1" type="ORF">SAMN06296036_101137</name>
</gene>
<keyword evidence="2" id="KW-1185">Reference proteome</keyword>
<evidence type="ECO:0000313" key="2">
    <source>
        <dbReference type="Proteomes" id="UP000192907"/>
    </source>
</evidence>
<dbReference type="STRING" id="1513793.SAMN06296036_101137"/>
<dbReference type="RefSeq" id="WP_132314729.1">
    <property type="nucleotide sequence ID" value="NZ_FWZT01000001.1"/>
</dbReference>
<evidence type="ECO:0000313" key="1">
    <source>
        <dbReference type="EMBL" id="SME88290.1"/>
    </source>
</evidence>
<organism evidence="1 2">
    <name type="scientific">Pseudobacteriovorax antillogorgiicola</name>
    <dbReference type="NCBI Taxonomy" id="1513793"/>
    <lineage>
        <taxon>Bacteria</taxon>
        <taxon>Pseudomonadati</taxon>
        <taxon>Bdellovibrionota</taxon>
        <taxon>Oligoflexia</taxon>
        <taxon>Oligoflexales</taxon>
        <taxon>Pseudobacteriovoracaceae</taxon>
        <taxon>Pseudobacteriovorax</taxon>
    </lineage>
</organism>
<sequence>MTVSDENLLAHVEKLLTASKSKSFLGREFLTWLWYLVEKNDSPMHVQSPRTGHNYLVDIWIDDRLVLESQAAKAHVQTLKGGDPSRSVEAATALLTGKSVKEMRVGFNLDSMGDFTFNLNGSDLAPRTIALPEPPAELSQEEGFSQLSFRLKASQVLVDVIDGLFALFLDERTDETWNDKGLGEIKAWMKQRTPDLSSSSLH</sequence>
<dbReference type="OrthoDB" id="5470789at2"/>
<reference evidence="2" key="1">
    <citation type="submission" date="2017-04" db="EMBL/GenBank/DDBJ databases">
        <authorList>
            <person name="Varghese N."/>
            <person name="Submissions S."/>
        </authorList>
    </citation>
    <scope>NUCLEOTIDE SEQUENCE [LARGE SCALE GENOMIC DNA]</scope>
    <source>
        <strain evidence="2">RKEM611</strain>
    </source>
</reference>
<accession>A0A1Y6B2M5</accession>
<dbReference type="Proteomes" id="UP000192907">
    <property type="component" value="Unassembled WGS sequence"/>
</dbReference>
<protein>
    <submittedName>
        <fullName evidence="1">Uncharacterized protein</fullName>
    </submittedName>
</protein>
<dbReference type="EMBL" id="FWZT01000001">
    <property type="protein sequence ID" value="SME88290.1"/>
    <property type="molecule type" value="Genomic_DNA"/>
</dbReference>
<name>A0A1Y6B2M5_9BACT</name>
<dbReference type="AlphaFoldDB" id="A0A1Y6B2M5"/>
<proteinExistence type="predicted"/>